<dbReference type="GO" id="GO:0000791">
    <property type="term" value="C:euchromatin"/>
    <property type="evidence" value="ECO:0007669"/>
    <property type="project" value="UniProtKB-ARBA"/>
</dbReference>
<evidence type="ECO:0000256" key="10">
    <source>
        <dbReference type="ARBA" id="ARBA00023242"/>
    </source>
</evidence>
<dbReference type="SMART" id="SM00490">
    <property type="entry name" value="HELICc"/>
    <property type="match status" value="1"/>
</dbReference>
<dbReference type="InterPro" id="IPR049730">
    <property type="entry name" value="SNF2/RAD54-like_C"/>
</dbReference>
<dbReference type="Pfam" id="PF06465">
    <property type="entry name" value="DUF1087"/>
    <property type="match status" value="1"/>
</dbReference>
<dbReference type="Gene3D" id="1.10.10.60">
    <property type="entry name" value="Homeodomain-like"/>
    <property type="match status" value="1"/>
</dbReference>
<evidence type="ECO:0000256" key="11">
    <source>
        <dbReference type="PROSITE-ProRule" id="PRU00146"/>
    </source>
</evidence>
<feature type="compositionally biased region" description="Polar residues" evidence="12">
    <location>
        <begin position="1839"/>
        <end position="1849"/>
    </location>
</feature>
<dbReference type="InterPro" id="IPR009462">
    <property type="entry name" value="CHD_II_SANT-like"/>
</dbReference>
<keyword evidence="8" id="KW-0067">ATP-binding</keyword>
<dbReference type="GO" id="GO:0042393">
    <property type="term" value="F:histone binding"/>
    <property type="evidence" value="ECO:0007669"/>
    <property type="project" value="TreeGrafter"/>
</dbReference>
<feature type="compositionally biased region" description="Basic and acidic residues" evidence="12">
    <location>
        <begin position="1359"/>
        <end position="1414"/>
    </location>
</feature>
<dbReference type="SMART" id="SM00298">
    <property type="entry name" value="CHROMO"/>
    <property type="match status" value="2"/>
</dbReference>
<accession>A0A7R9KQV2</accession>
<feature type="domain" description="PHD-type" evidence="14">
    <location>
        <begin position="161"/>
        <end position="208"/>
    </location>
</feature>
<dbReference type="Pfam" id="PF03184">
    <property type="entry name" value="DDE_1"/>
    <property type="match status" value="1"/>
</dbReference>
<dbReference type="GO" id="GO:0034728">
    <property type="term" value="P:nucleosome organization"/>
    <property type="evidence" value="ECO:0007669"/>
    <property type="project" value="UniProtKB-ARBA"/>
</dbReference>
<dbReference type="SMART" id="SM01146">
    <property type="entry name" value="DUF1086"/>
    <property type="match status" value="1"/>
</dbReference>
<dbReference type="InterPro" id="IPR019786">
    <property type="entry name" value="Zinc_finger_PHD-type_CS"/>
</dbReference>
<evidence type="ECO:0000259" key="14">
    <source>
        <dbReference type="PROSITE" id="PS50016"/>
    </source>
</evidence>
<evidence type="ECO:0000313" key="18">
    <source>
        <dbReference type="EMBL" id="CAD7627700.1"/>
    </source>
</evidence>
<dbReference type="InterPro" id="IPR000330">
    <property type="entry name" value="SNF2_N"/>
</dbReference>
<feature type="region of interest" description="Disordered" evidence="12">
    <location>
        <begin position="1294"/>
        <end position="1414"/>
    </location>
</feature>
<feature type="domain" description="PHD-type" evidence="14">
    <location>
        <begin position="96"/>
        <end position="142"/>
    </location>
</feature>
<sequence length="1867" mass="213420">DADDDTPAAIVHKEHCAECKQGGELVLCDYCPRAYHKVCVDGLTEVPDDWTCPHCEKNGKPEKPAPKAAKRKTSVTEKKVVAKKAPAKAAQPIENQDYCEICNQCGELLLCDTCPRAYHLVCMDSDKTVPAGVWSCPHCEEYGYEVNDAPEPEGPPEKAEKIVCKGCKQPGEDIIFCATCPSRYHPGCINPPLDEIPDEWQCAPCSAEPLDGKVQRVLTWRWKAKDESADADDKPKKRVRREREFFVKWKDRSYWHCSWIQELQLQVFHSFMWRTYTTRNDMTTPPPYEEGYQEVPTAKEGEDEANGEPTAATGMRRRRNRYSNNDANLVEQYLRYGIRPDWLQIHRVLSHRKQRGKINYTIKWRELSYEEVTVEYEPDHCPFDIPDYAKKVQDYWDLRELVEEEGKAEKRSREKEDKRKSKDKESKKKGNKKYDPKKKWEKQPEFIPEPLELHPYQLEGVNWLRYSWANKTDTILADEMGLGKTIQTIVFLYSLYKEGHLRGPFLITAPLSTIINWERELEDWAPDFYVVNYTGNKDSRIVIREHELSFDADAVRSATKATKMRKHVTPKFHVLLTSYELINMDSALLGSIDWKVLVVDEAHRLKSNQSLFFRTLNAYHVDHKLLLTGTPLQNNLEELFNLLNFLSPHRFDDMEGFLNEFADIAKEEQVKKLHDMLGPHLLRRLKADVLKNMPSKSEFLVRVDLAPLQKKYYKFVLTRNFEALNVKGGGKQVSLLNVVMDLKKCCNHPYLFPTAQTEAPKTKFGYYEGSALVKSCGKLILLQKMMRKLKNEGHRVLIFSQMTLMLDLLEDFCEFEGYKYERIDGSITGSIRQDSIDRFNAPGAQQFVFLLSTRAGGLGINLATADTVIIYDSDWNPHNDIQALSRAHRIGQANKVMIYRFVTRGSVEERITQVAKKKMMLTHLVVRPGMGQNKNQAAMSKQELDDIHPITQVAKKKMMLTHLVVRPGMGQNKNQAAMSKQELDDILKFGTEELFKEEEGKEDSAIHYDDKAIDELLDRTQEGIEQKEMWANEYLGSFKVASYQTKEAEEVEEEPKPTEEPDPQYWEKLLGHHYIQHQENIQRTLGKGKRVRKQVNYSIGAEQTEYNNNNEGSESSSDYSMPSDMSSNDEDFDLKAEEGARGVKLRHKHGREKMPPLVALIGGNTEVLGFTAKHRKAYLDVVMRFGLPNQDQNVTESQWYIRDLKGKSEKHLRAYTSLFVQHLCDGGDPNSKTFDDGVPKEGINISQVLARIGMVSLIRKKVFEYEGRHGLESIPKPKKKVVVINETSKDFVEFEDNSQNGVTEKITTEDQSLEQKGDETKPDVKTTDETLDDVKSEEKETEPKAESDKPTESNGEEVVETKAEPKVTESQEPDEEKKTNGEDVKDIEMKDTTEDEVKTEDKTEDKAEEEDKKVAENNVTEKEVPMEVTDNEKTTRVAAICGPTVTAFTQTKCPMSSSAVKMSADKRKTFSIKDNVREAKHPKVENALVMWLSQMDTTSRHKVTCDEIIAKAQEFADSMGIDFKPTNGYLNGFKRRHGLELDLKQRGVDTASDWSQQLSQQTSNYLPEEIYMLSETALFYRALPFRTNPHIIGPLSAKKLKTPKDRLTLVLVTNADGSDRMCSLIGKTNNPRGLKSMTDCELDYYSQPNARIDATIYKKIICQLNTKMKDLNKRIVLFVNKSRSHCQQLVLSNISFKYFPANVEIPVPIDDDESVELENELSDQHIIDLVINTSDRDSEYVNLILLSSIVHKSRKTNENQNVIKKSAISCAANLVKGLSCERQNLIELGAKICSVLTPDLRHVLASAITGELIDKSKNSDHSDDEDIGYERRSRKRKATQSAHNSQLSLTRVDGPESAHPWQLITFQ</sequence>
<dbReference type="SUPFAM" id="SSF52540">
    <property type="entry name" value="P-loop containing nucleoside triphosphate hydrolases"/>
    <property type="match status" value="2"/>
</dbReference>
<proteinExistence type="predicted"/>
<dbReference type="InterPro" id="IPR013083">
    <property type="entry name" value="Znf_RING/FYVE/PHD"/>
</dbReference>
<dbReference type="Pfam" id="PF03221">
    <property type="entry name" value="HTH_Tnp_Tc5"/>
    <property type="match status" value="1"/>
</dbReference>
<keyword evidence="7" id="KW-0862">Zinc</keyword>
<keyword evidence="10" id="KW-0539">Nucleus</keyword>
<evidence type="ECO:0000259" key="15">
    <source>
        <dbReference type="PROSITE" id="PS51192"/>
    </source>
</evidence>
<dbReference type="InterPro" id="IPR009463">
    <property type="entry name" value="DUF1087"/>
</dbReference>
<evidence type="ECO:0000256" key="1">
    <source>
        <dbReference type="ARBA" id="ARBA00004123"/>
    </source>
</evidence>
<dbReference type="InterPro" id="IPR027417">
    <property type="entry name" value="P-loop_NTPase"/>
</dbReference>
<evidence type="ECO:0000256" key="6">
    <source>
        <dbReference type="ARBA" id="ARBA00022801"/>
    </source>
</evidence>
<gene>
    <name evidence="18" type="ORF">OSB1V03_LOCUS8125</name>
</gene>
<dbReference type="SUPFAM" id="SSF46689">
    <property type="entry name" value="Homeodomain-like"/>
    <property type="match status" value="1"/>
</dbReference>
<feature type="domain" description="Chromo" evidence="13">
    <location>
        <begin position="212"/>
        <end position="288"/>
    </location>
</feature>
<keyword evidence="5 11" id="KW-0863">Zinc-finger</keyword>
<name>A0A7R9KQV2_9ACAR</name>
<evidence type="ECO:0000256" key="7">
    <source>
        <dbReference type="ARBA" id="ARBA00022833"/>
    </source>
</evidence>
<feature type="domain" description="Helicase C-terminal" evidence="16">
    <location>
        <begin position="781"/>
        <end position="947"/>
    </location>
</feature>
<keyword evidence="19" id="KW-1185">Reference proteome</keyword>
<dbReference type="Pfam" id="PF06461">
    <property type="entry name" value="CHDII_SANT-like"/>
    <property type="match status" value="1"/>
</dbReference>
<feature type="domain" description="HTH CENPB-type" evidence="17">
    <location>
        <begin position="1472"/>
        <end position="1543"/>
    </location>
</feature>
<evidence type="ECO:0000256" key="8">
    <source>
        <dbReference type="ARBA" id="ARBA00022840"/>
    </source>
</evidence>
<dbReference type="PANTHER" id="PTHR45623:SF17">
    <property type="entry name" value="CHROMODOMAIN-HELICASE-DNA-BINDING PROTEIN 3-RELATED"/>
    <property type="match status" value="1"/>
</dbReference>
<evidence type="ECO:0000256" key="9">
    <source>
        <dbReference type="ARBA" id="ARBA00023125"/>
    </source>
</evidence>
<dbReference type="InterPro" id="IPR004875">
    <property type="entry name" value="DDE_SF_endonuclease_dom"/>
</dbReference>
<dbReference type="FunFam" id="3.40.50.300:FF:000015">
    <property type="entry name" value="chromodomain-helicase-DNA-binding protein 9 isoform X1"/>
    <property type="match status" value="1"/>
</dbReference>
<dbReference type="PROSITE" id="PS51194">
    <property type="entry name" value="HELICASE_CTER"/>
    <property type="match status" value="1"/>
</dbReference>
<feature type="compositionally biased region" description="Basic and acidic residues" evidence="12">
    <location>
        <begin position="1313"/>
        <end position="1351"/>
    </location>
</feature>
<dbReference type="InterPro" id="IPR009057">
    <property type="entry name" value="Homeodomain-like_sf"/>
</dbReference>
<dbReference type="Proteomes" id="UP000759131">
    <property type="component" value="Unassembled WGS sequence"/>
</dbReference>
<feature type="non-terminal residue" evidence="18">
    <location>
        <position position="1"/>
    </location>
</feature>
<dbReference type="CDD" id="cd15531">
    <property type="entry name" value="PHD1_CHD_II"/>
    <property type="match status" value="1"/>
</dbReference>
<dbReference type="InterPro" id="IPR006600">
    <property type="entry name" value="HTH_CenpB_DNA-bd_dom"/>
</dbReference>
<feature type="region of interest" description="Disordered" evidence="12">
    <location>
        <begin position="293"/>
        <end position="318"/>
    </location>
</feature>
<dbReference type="PROSITE" id="PS51253">
    <property type="entry name" value="HTH_CENPB"/>
    <property type="match status" value="1"/>
</dbReference>
<dbReference type="SMART" id="SM00249">
    <property type="entry name" value="PHD"/>
    <property type="match status" value="3"/>
</dbReference>
<keyword evidence="3" id="KW-0677">Repeat</keyword>
<dbReference type="GO" id="GO:0016887">
    <property type="term" value="F:ATP hydrolysis activity"/>
    <property type="evidence" value="ECO:0007669"/>
    <property type="project" value="TreeGrafter"/>
</dbReference>
<feature type="domain" description="PHD-type" evidence="14">
    <location>
        <begin position="13"/>
        <end position="58"/>
    </location>
</feature>
<dbReference type="Pfam" id="PF00628">
    <property type="entry name" value="PHD"/>
    <property type="match status" value="2"/>
</dbReference>
<feature type="region of interest" description="Disordered" evidence="12">
    <location>
        <begin position="407"/>
        <end position="440"/>
    </location>
</feature>
<dbReference type="Gene3D" id="3.40.50.300">
    <property type="entry name" value="P-loop containing nucleotide triphosphate hydrolases"/>
    <property type="match status" value="2"/>
</dbReference>
<dbReference type="GO" id="GO:0003682">
    <property type="term" value="F:chromatin binding"/>
    <property type="evidence" value="ECO:0007669"/>
    <property type="project" value="TreeGrafter"/>
</dbReference>
<evidence type="ECO:0000256" key="5">
    <source>
        <dbReference type="ARBA" id="ARBA00022771"/>
    </source>
</evidence>
<dbReference type="InterPro" id="IPR001965">
    <property type="entry name" value="Znf_PHD"/>
</dbReference>
<dbReference type="InterPro" id="IPR011011">
    <property type="entry name" value="Znf_FYVE_PHD"/>
</dbReference>
<evidence type="ECO:0000313" key="19">
    <source>
        <dbReference type="Proteomes" id="UP000759131"/>
    </source>
</evidence>
<organism evidence="18">
    <name type="scientific">Medioppia subpectinata</name>
    <dbReference type="NCBI Taxonomy" id="1979941"/>
    <lineage>
        <taxon>Eukaryota</taxon>
        <taxon>Metazoa</taxon>
        <taxon>Ecdysozoa</taxon>
        <taxon>Arthropoda</taxon>
        <taxon>Chelicerata</taxon>
        <taxon>Arachnida</taxon>
        <taxon>Acari</taxon>
        <taxon>Acariformes</taxon>
        <taxon>Sarcoptiformes</taxon>
        <taxon>Oribatida</taxon>
        <taxon>Brachypylina</taxon>
        <taxon>Oppioidea</taxon>
        <taxon>Oppiidae</taxon>
        <taxon>Medioppia</taxon>
    </lineage>
</organism>
<feature type="domain" description="Helicase ATP-binding" evidence="15">
    <location>
        <begin position="465"/>
        <end position="649"/>
    </location>
</feature>
<dbReference type="PANTHER" id="PTHR45623">
    <property type="entry name" value="CHROMODOMAIN-HELICASE-DNA-BINDING PROTEIN 3-RELATED-RELATED"/>
    <property type="match status" value="1"/>
</dbReference>
<dbReference type="PROSITE" id="PS01359">
    <property type="entry name" value="ZF_PHD_1"/>
    <property type="match status" value="1"/>
</dbReference>
<feature type="region of interest" description="Disordered" evidence="12">
    <location>
        <begin position="1100"/>
        <end position="1131"/>
    </location>
</feature>
<dbReference type="PROSITE" id="PS51192">
    <property type="entry name" value="HELICASE_ATP_BIND_1"/>
    <property type="match status" value="1"/>
</dbReference>
<dbReference type="GO" id="GO:0003677">
    <property type="term" value="F:DNA binding"/>
    <property type="evidence" value="ECO:0007669"/>
    <property type="project" value="UniProtKB-KW"/>
</dbReference>
<keyword evidence="2" id="KW-0479">Metal-binding</keyword>
<dbReference type="Gene3D" id="3.40.50.10810">
    <property type="entry name" value="Tandem AAA-ATPase domain"/>
    <property type="match status" value="1"/>
</dbReference>
<feature type="compositionally biased region" description="Low complexity" evidence="12">
    <location>
        <begin position="1106"/>
        <end position="1126"/>
    </location>
</feature>
<evidence type="ECO:0000256" key="12">
    <source>
        <dbReference type="SAM" id="MobiDB-lite"/>
    </source>
</evidence>
<dbReference type="Pfam" id="PF00271">
    <property type="entry name" value="Helicase_C"/>
    <property type="match status" value="1"/>
</dbReference>
<dbReference type="Pfam" id="PF00176">
    <property type="entry name" value="SNF2-rel_dom"/>
    <property type="match status" value="1"/>
</dbReference>
<reference evidence="18" key="1">
    <citation type="submission" date="2020-11" db="EMBL/GenBank/DDBJ databases">
        <authorList>
            <person name="Tran Van P."/>
        </authorList>
    </citation>
    <scope>NUCLEOTIDE SEQUENCE</scope>
</reference>
<dbReference type="CDD" id="cd18667">
    <property type="entry name" value="CD1_tandem_CHD3-4_like"/>
    <property type="match status" value="1"/>
</dbReference>
<protein>
    <submittedName>
        <fullName evidence="18">Uncharacterized protein</fullName>
    </submittedName>
</protein>
<dbReference type="PROSITE" id="PS50016">
    <property type="entry name" value="ZF_PHD_2"/>
    <property type="match status" value="3"/>
</dbReference>
<dbReference type="SUPFAM" id="SSF54160">
    <property type="entry name" value="Chromo domain-like"/>
    <property type="match status" value="2"/>
</dbReference>
<dbReference type="SMART" id="SM01147">
    <property type="entry name" value="DUF1087"/>
    <property type="match status" value="1"/>
</dbReference>
<dbReference type="InterPro" id="IPR016197">
    <property type="entry name" value="Chromo-like_dom_sf"/>
</dbReference>
<dbReference type="InterPro" id="IPR001650">
    <property type="entry name" value="Helicase_C-like"/>
</dbReference>
<dbReference type="OrthoDB" id="5857104at2759"/>
<dbReference type="InterPro" id="IPR000953">
    <property type="entry name" value="Chromo/chromo_shadow_dom"/>
</dbReference>
<dbReference type="CDD" id="cd18793">
    <property type="entry name" value="SF2_C_SNF"/>
    <property type="match status" value="1"/>
</dbReference>
<feature type="region of interest" description="Disordered" evidence="12">
    <location>
        <begin position="1815"/>
        <end position="1859"/>
    </location>
</feature>
<dbReference type="EMBL" id="OC859539">
    <property type="protein sequence ID" value="CAD7627700.1"/>
    <property type="molecule type" value="Genomic_DNA"/>
</dbReference>
<evidence type="ECO:0000256" key="4">
    <source>
        <dbReference type="ARBA" id="ARBA00022741"/>
    </source>
</evidence>
<dbReference type="Gene3D" id="2.40.50.40">
    <property type="match status" value="2"/>
</dbReference>
<evidence type="ECO:0000259" key="17">
    <source>
        <dbReference type="PROSITE" id="PS51253"/>
    </source>
</evidence>
<dbReference type="InterPro" id="IPR019787">
    <property type="entry name" value="Znf_PHD-finger"/>
</dbReference>
<dbReference type="InterPro" id="IPR014001">
    <property type="entry name" value="Helicase_ATP-bd"/>
</dbReference>
<keyword evidence="4" id="KW-0547">Nucleotide-binding</keyword>
<dbReference type="SUPFAM" id="SSF57903">
    <property type="entry name" value="FYVE/PHD zinc finger"/>
    <property type="match status" value="2"/>
</dbReference>
<dbReference type="PROSITE" id="PS50013">
    <property type="entry name" value="CHROMO_2"/>
    <property type="match status" value="2"/>
</dbReference>
<dbReference type="GO" id="GO:0008270">
    <property type="term" value="F:zinc ion binding"/>
    <property type="evidence" value="ECO:0007669"/>
    <property type="project" value="UniProtKB-KW"/>
</dbReference>
<evidence type="ECO:0000256" key="3">
    <source>
        <dbReference type="ARBA" id="ARBA00022737"/>
    </source>
</evidence>
<dbReference type="Gene3D" id="3.30.40.10">
    <property type="entry name" value="Zinc/RING finger domain, C3HC4 (zinc finger)"/>
    <property type="match status" value="3"/>
</dbReference>
<dbReference type="GO" id="GO:0005524">
    <property type="term" value="F:ATP binding"/>
    <property type="evidence" value="ECO:0007669"/>
    <property type="project" value="UniProtKB-KW"/>
</dbReference>
<comment type="subcellular location">
    <subcellularLocation>
        <location evidence="1">Nucleus</location>
    </subcellularLocation>
</comment>
<evidence type="ECO:0000259" key="16">
    <source>
        <dbReference type="PROSITE" id="PS51194"/>
    </source>
</evidence>
<dbReference type="EMBL" id="CAJPIZ010004964">
    <property type="protein sequence ID" value="CAG2108130.1"/>
    <property type="molecule type" value="Genomic_DNA"/>
</dbReference>
<dbReference type="GO" id="GO:0005634">
    <property type="term" value="C:nucleus"/>
    <property type="evidence" value="ECO:0007669"/>
    <property type="project" value="UniProtKB-SubCell"/>
</dbReference>
<feature type="domain" description="Chromo" evidence="13">
    <location>
        <begin position="343"/>
        <end position="407"/>
    </location>
</feature>
<dbReference type="InterPro" id="IPR038718">
    <property type="entry name" value="SNF2-like_sf"/>
</dbReference>
<evidence type="ECO:0000256" key="2">
    <source>
        <dbReference type="ARBA" id="ARBA00022723"/>
    </source>
</evidence>
<dbReference type="FunFam" id="3.40.50.10810:FF:000001">
    <property type="entry name" value="chromodomain-helicase-DNA-binding protein 3 isoform X1"/>
    <property type="match status" value="1"/>
</dbReference>
<keyword evidence="6" id="KW-0378">Hydrolase</keyword>
<dbReference type="SMART" id="SM00487">
    <property type="entry name" value="DEXDc"/>
    <property type="match status" value="1"/>
</dbReference>
<dbReference type="CDD" id="cd17994">
    <property type="entry name" value="DEXHc_CHD3_4_5"/>
    <property type="match status" value="1"/>
</dbReference>
<keyword evidence="9" id="KW-0238">DNA-binding</keyword>
<evidence type="ECO:0000259" key="13">
    <source>
        <dbReference type="PROSITE" id="PS50013"/>
    </source>
</evidence>
<dbReference type="GO" id="GO:0140658">
    <property type="term" value="F:ATP-dependent chromatin remodeler activity"/>
    <property type="evidence" value="ECO:0007669"/>
    <property type="project" value="TreeGrafter"/>
</dbReference>
<dbReference type="SMART" id="SM00674">
    <property type="entry name" value="CENPB"/>
    <property type="match status" value="1"/>
</dbReference>